<protein>
    <recommendedName>
        <fullName evidence="3">Lipoprotein</fullName>
    </recommendedName>
</protein>
<dbReference type="RefSeq" id="WP_107241410.1">
    <property type="nucleotide sequence ID" value="NZ_PYMJ01000002.1"/>
</dbReference>
<name>A0A2T3JPM6_9GAMM</name>
<evidence type="ECO:0000313" key="1">
    <source>
        <dbReference type="EMBL" id="PSU51016.1"/>
    </source>
</evidence>
<dbReference type="PROSITE" id="PS51257">
    <property type="entry name" value="PROKAR_LIPOPROTEIN"/>
    <property type="match status" value="1"/>
</dbReference>
<dbReference type="OrthoDB" id="5540985at2"/>
<reference evidence="1 2" key="1">
    <citation type="submission" date="2018-01" db="EMBL/GenBank/DDBJ databases">
        <title>Whole genome sequencing of Histamine producing bacteria.</title>
        <authorList>
            <person name="Butler K."/>
        </authorList>
    </citation>
    <scope>NUCLEOTIDE SEQUENCE [LARGE SCALE GENOMIC DNA]</scope>
    <source>
        <strain evidence="1 2">JCM 12947</strain>
    </source>
</reference>
<sequence>MFLIVRISIAAGMLIILSGCSATRHDQLSNLGFTRHYLDGYQDGCNSRKEDLNTYLEGFRRDPERMKVEDKYASGWNDGYEQCYADNAEYH</sequence>
<proteinExistence type="predicted"/>
<accession>A0A2T3JPM6</accession>
<dbReference type="EMBL" id="PYMJ01000002">
    <property type="protein sequence ID" value="PSU51016.1"/>
    <property type="molecule type" value="Genomic_DNA"/>
</dbReference>
<gene>
    <name evidence="1" type="ORF">C9J12_03370</name>
</gene>
<keyword evidence="2" id="KW-1185">Reference proteome</keyword>
<comment type="caution">
    <text evidence="1">The sequence shown here is derived from an EMBL/GenBank/DDBJ whole genome shotgun (WGS) entry which is preliminary data.</text>
</comment>
<dbReference type="AlphaFoldDB" id="A0A2T3JPM6"/>
<organism evidence="1 2">
    <name type="scientific">Photobacterium frigidiphilum</name>
    <dbReference type="NCBI Taxonomy" id="264736"/>
    <lineage>
        <taxon>Bacteria</taxon>
        <taxon>Pseudomonadati</taxon>
        <taxon>Pseudomonadota</taxon>
        <taxon>Gammaproteobacteria</taxon>
        <taxon>Vibrionales</taxon>
        <taxon>Vibrionaceae</taxon>
        <taxon>Photobacterium</taxon>
    </lineage>
</organism>
<evidence type="ECO:0000313" key="2">
    <source>
        <dbReference type="Proteomes" id="UP000240987"/>
    </source>
</evidence>
<dbReference type="Proteomes" id="UP000240987">
    <property type="component" value="Unassembled WGS sequence"/>
</dbReference>
<evidence type="ECO:0008006" key="3">
    <source>
        <dbReference type="Google" id="ProtNLM"/>
    </source>
</evidence>